<reference evidence="2 3" key="1">
    <citation type="submission" date="2017-02" db="EMBL/GenBank/DDBJ databases">
        <authorList>
            <person name="Peterson S.W."/>
        </authorList>
    </citation>
    <scope>NUCLEOTIDE SEQUENCE [LARGE SCALE GENOMIC DNA]</scope>
    <source>
        <strain evidence="2 3">B Ar 00.02</strain>
    </source>
</reference>
<gene>
    <name evidence="2" type="ORF">FM101_12650</name>
</gene>
<sequence length="166" mass="17368">MKITADQRIAAVLDGDRLASTGRGLVQLLIVSVGIMIVIVGVRMGFGDGWTQPSFSGPAVLLFPVVTVALGLAYAAWTGRTRGRLSLSVVLGILAVILLAGGITLVSQLPENVFPGPPNWVLPVAGSLILTFGIILGDGAGRRLADEAGWGSATWFHRVESLLRGR</sequence>
<accession>A0A1R4GRK1</accession>
<dbReference type="EMBL" id="FUHW01000041">
    <property type="protein sequence ID" value="SJM70693.1"/>
    <property type="molecule type" value="Genomic_DNA"/>
</dbReference>
<protein>
    <submittedName>
        <fullName evidence="2">Uncharacterized protein</fullName>
    </submittedName>
</protein>
<proteinExistence type="predicted"/>
<keyword evidence="3" id="KW-1185">Reference proteome</keyword>
<keyword evidence="1" id="KW-0472">Membrane</keyword>
<name>A0A1R4GRK1_9MICC</name>
<dbReference type="Proteomes" id="UP000195913">
    <property type="component" value="Unassembled WGS sequence"/>
</dbReference>
<dbReference type="AlphaFoldDB" id="A0A1R4GRK1"/>
<feature type="transmembrane region" description="Helical" evidence="1">
    <location>
        <begin position="89"/>
        <end position="108"/>
    </location>
</feature>
<evidence type="ECO:0000313" key="2">
    <source>
        <dbReference type="EMBL" id="SJM70693.1"/>
    </source>
</evidence>
<feature type="transmembrane region" description="Helical" evidence="1">
    <location>
        <begin position="120"/>
        <end position="137"/>
    </location>
</feature>
<feature type="transmembrane region" description="Helical" evidence="1">
    <location>
        <begin position="25"/>
        <end position="46"/>
    </location>
</feature>
<evidence type="ECO:0000313" key="3">
    <source>
        <dbReference type="Proteomes" id="UP000195913"/>
    </source>
</evidence>
<feature type="transmembrane region" description="Helical" evidence="1">
    <location>
        <begin position="58"/>
        <end position="77"/>
    </location>
</feature>
<keyword evidence="1" id="KW-0812">Transmembrane</keyword>
<keyword evidence="1" id="KW-1133">Transmembrane helix</keyword>
<evidence type="ECO:0000256" key="1">
    <source>
        <dbReference type="SAM" id="Phobius"/>
    </source>
</evidence>
<dbReference type="RefSeq" id="WP_087000165.1">
    <property type="nucleotide sequence ID" value="NZ_FUHW01000041.1"/>
</dbReference>
<organism evidence="2 3">
    <name type="scientific">Arthrobacter rhombi</name>
    <dbReference type="NCBI Taxonomy" id="71253"/>
    <lineage>
        <taxon>Bacteria</taxon>
        <taxon>Bacillati</taxon>
        <taxon>Actinomycetota</taxon>
        <taxon>Actinomycetes</taxon>
        <taxon>Micrococcales</taxon>
        <taxon>Micrococcaceae</taxon>
        <taxon>Arthrobacter</taxon>
    </lineage>
</organism>